<dbReference type="SMART" id="SM00849">
    <property type="entry name" value="Lactamase_B"/>
    <property type="match status" value="1"/>
</dbReference>
<dbReference type="GO" id="GO:0050313">
    <property type="term" value="F:sulfur dioxygenase activity"/>
    <property type="evidence" value="ECO:0007669"/>
    <property type="project" value="InterPro"/>
</dbReference>
<feature type="region of interest" description="Disordered" evidence="2">
    <location>
        <begin position="1"/>
        <end position="24"/>
    </location>
</feature>
<dbReference type="InterPro" id="IPR036866">
    <property type="entry name" value="RibonucZ/Hydroxyglut_hydro"/>
</dbReference>
<gene>
    <name evidence="4" type="ORF">BSTOLATCC_MIC48228</name>
</gene>
<evidence type="ECO:0000256" key="1">
    <source>
        <dbReference type="ARBA" id="ARBA00022723"/>
    </source>
</evidence>
<accession>A0AAU9K634</accession>
<feature type="domain" description="Metallo-beta-lactamase" evidence="3">
    <location>
        <begin position="54"/>
        <end position="244"/>
    </location>
</feature>
<reference evidence="4" key="1">
    <citation type="submission" date="2021-09" db="EMBL/GenBank/DDBJ databases">
        <authorList>
            <consortium name="AG Swart"/>
            <person name="Singh M."/>
            <person name="Singh A."/>
            <person name="Seah K."/>
            <person name="Emmerich C."/>
        </authorList>
    </citation>
    <scope>NUCLEOTIDE SEQUENCE</scope>
    <source>
        <strain evidence="4">ATCC30299</strain>
    </source>
</reference>
<dbReference type="GO" id="GO:0046872">
    <property type="term" value="F:metal ion binding"/>
    <property type="evidence" value="ECO:0007669"/>
    <property type="project" value="UniProtKB-KW"/>
</dbReference>
<evidence type="ECO:0000313" key="5">
    <source>
        <dbReference type="Proteomes" id="UP001162131"/>
    </source>
</evidence>
<dbReference type="InterPro" id="IPR044528">
    <property type="entry name" value="POD-like_MBL-fold"/>
</dbReference>
<dbReference type="GO" id="GO:0070813">
    <property type="term" value="P:hydrogen sulfide metabolic process"/>
    <property type="evidence" value="ECO:0007669"/>
    <property type="project" value="TreeGrafter"/>
</dbReference>
<dbReference type="InterPro" id="IPR001279">
    <property type="entry name" value="Metallo-B-lactamas"/>
</dbReference>
<keyword evidence="1" id="KW-0479">Metal-binding</keyword>
<dbReference type="Pfam" id="PF00753">
    <property type="entry name" value="Lactamase_B"/>
    <property type="match status" value="1"/>
</dbReference>
<dbReference type="PANTHER" id="PTHR43084:SF1">
    <property type="entry name" value="PERSULFIDE DIOXYGENASE ETHE1, MITOCHONDRIAL"/>
    <property type="match status" value="1"/>
</dbReference>
<evidence type="ECO:0000256" key="2">
    <source>
        <dbReference type="SAM" id="MobiDB-lite"/>
    </source>
</evidence>
<name>A0AAU9K634_9CILI</name>
<dbReference type="GO" id="GO:0006749">
    <property type="term" value="P:glutathione metabolic process"/>
    <property type="evidence" value="ECO:0007669"/>
    <property type="project" value="InterPro"/>
</dbReference>
<dbReference type="EMBL" id="CAJZBQ010000047">
    <property type="protein sequence ID" value="CAG9329408.1"/>
    <property type="molecule type" value="Genomic_DNA"/>
</dbReference>
<evidence type="ECO:0000313" key="4">
    <source>
        <dbReference type="EMBL" id="CAG9329408.1"/>
    </source>
</evidence>
<keyword evidence="5" id="KW-1185">Reference proteome</keyword>
<dbReference type="SUPFAM" id="SSF56281">
    <property type="entry name" value="Metallo-hydrolase/oxidoreductase"/>
    <property type="match status" value="1"/>
</dbReference>
<proteinExistence type="predicted"/>
<dbReference type="InterPro" id="IPR051682">
    <property type="entry name" value="Mito_Persulfide_Diox"/>
</dbReference>
<organism evidence="4 5">
    <name type="scientific">Blepharisma stoltei</name>
    <dbReference type="NCBI Taxonomy" id="1481888"/>
    <lineage>
        <taxon>Eukaryota</taxon>
        <taxon>Sar</taxon>
        <taxon>Alveolata</taxon>
        <taxon>Ciliophora</taxon>
        <taxon>Postciliodesmatophora</taxon>
        <taxon>Heterotrichea</taxon>
        <taxon>Heterotrichida</taxon>
        <taxon>Blepharismidae</taxon>
        <taxon>Blepharisma</taxon>
    </lineage>
</organism>
<sequence>MGCGGSKKDVKAPENISLEKTTKSADNAKTIPSIKLSENIENPTVASFFHQATNTICYVVACPKTKKCAVFDSVLDYDPVSLKTSTVHADGVIAYIIENNFEVNYIIDTHVHADHLTGSKILKEKYPNAKVCIGFNVTTVQKVFQRILNLLDLKTDGSQFDKLIKDNEEIPLGDLKIRGIYTPGHTPACMSYVVGDSLFTGDTIFMPDFGTARCDFPGGSADTLYDSIQKLFGLPDNFRVFVGHDYGTKSRKEAWETTMVEEKLHNLHLNSNTPREQFVKWRSDRDATLELPKLIMQSIQLNLRAGNFPPPEENGTSYFKLPINPKF</sequence>
<comment type="caution">
    <text evidence="4">The sequence shown here is derived from an EMBL/GenBank/DDBJ whole genome shotgun (WGS) entry which is preliminary data.</text>
</comment>
<dbReference type="Gene3D" id="3.60.15.10">
    <property type="entry name" value="Ribonuclease Z/Hydroxyacylglutathione hydrolase-like"/>
    <property type="match status" value="1"/>
</dbReference>
<dbReference type="Proteomes" id="UP001162131">
    <property type="component" value="Unassembled WGS sequence"/>
</dbReference>
<dbReference type="AlphaFoldDB" id="A0AAU9K634"/>
<feature type="compositionally biased region" description="Basic and acidic residues" evidence="2">
    <location>
        <begin position="1"/>
        <end position="12"/>
    </location>
</feature>
<evidence type="ECO:0000259" key="3">
    <source>
        <dbReference type="SMART" id="SM00849"/>
    </source>
</evidence>
<dbReference type="PANTHER" id="PTHR43084">
    <property type="entry name" value="PERSULFIDE DIOXYGENASE ETHE1"/>
    <property type="match status" value="1"/>
</dbReference>
<protein>
    <recommendedName>
        <fullName evidence="3">Metallo-beta-lactamase domain-containing protein</fullName>
    </recommendedName>
</protein>
<dbReference type="CDD" id="cd07724">
    <property type="entry name" value="POD-like_MBL-fold"/>
    <property type="match status" value="1"/>
</dbReference>